<evidence type="ECO:0000313" key="3">
    <source>
        <dbReference type="Proteomes" id="UP001066276"/>
    </source>
</evidence>
<gene>
    <name evidence="2" type="ORF">NDU88_000710</name>
</gene>
<sequence length="73" mass="8065">MPGAGRRPHSQENKRGPQLSHAAAAARAEKRMKSMVRSSTKSEENDRGPFPPFPFKVALSRALRCEEELSKCG</sequence>
<protein>
    <submittedName>
        <fullName evidence="2">Uncharacterized protein</fullName>
    </submittedName>
</protein>
<comment type="caution">
    <text evidence="2">The sequence shown here is derived from an EMBL/GenBank/DDBJ whole genome shotgun (WGS) entry which is preliminary data.</text>
</comment>
<name>A0AAV7UTV7_PLEWA</name>
<evidence type="ECO:0000313" key="2">
    <source>
        <dbReference type="EMBL" id="KAJ1191394.1"/>
    </source>
</evidence>
<feature type="region of interest" description="Disordered" evidence="1">
    <location>
        <begin position="1"/>
        <end position="53"/>
    </location>
</feature>
<organism evidence="2 3">
    <name type="scientific">Pleurodeles waltl</name>
    <name type="common">Iberian ribbed newt</name>
    <dbReference type="NCBI Taxonomy" id="8319"/>
    <lineage>
        <taxon>Eukaryota</taxon>
        <taxon>Metazoa</taxon>
        <taxon>Chordata</taxon>
        <taxon>Craniata</taxon>
        <taxon>Vertebrata</taxon>
        <taxon>Euteleostomi</taxon>
        <taxon>Amphibia</taxon>
        <taxon>Batrachia</taxon>
        <taxon>Caudata</taxon>
        <taxon>Salamandroidea</taxon>
        <taxon>Salamandridae</taxon>
        <taxon>Pleurodelinae</taxon>
        <taxon>Pleurodeles</taxon>
    </lineage>
</organism>
<dbReference type="EMBL" id="JANPWB010000004">
    <property type="protein sequence ID" value="KAJ1191394.1"/>
    <property type="molecule type" value="Genomic_DNA"/>
</dbReference>
<dbReference type="AlphaFoldDB" id="A0AAV7UTV7"/>
<proteinExistence type="predicted"/>
<reference evidence="2" key="1">
    <citation type="journal article" date="2022" name="bioRxiv">
        <title>Sequencing and chromosome-scale assembly of the giantPleurodeles waltlgenome.</title>
        <authorList>
            <person name="Brown T."/>
            <person name="Elewa A."/>
            <person name="Iarovenko S."/>
            <person name="Subramanian E."/>
            <person name="Araus A.J."/>
            <person name="Petzold A."/>
            <person name="Susuki M."/>
            <person name="Suzuki K.-i.T."/>
            <person name="Hayashi T."/>
            <person name="Toyoda A."/>
            <person name="Oliveira C."/>
            <person name="Osipova E."/>
            <person name="Leigh N.D."/>
            <person name="Simon A."/>
            <person name="Yun M.H."/>
        </authorList>
    </citation>
    <scope>NUCLEOTIDE SEQUENCE</scope>
    <source>
        <strain evidence="2">20211129_DDA</strain>
        <tissue evidence="2">Liver</tissue>
    </source>
</reference>
<dbReference type="Proteomes" id="UP001066276">
    <property type="component" value="Chromosome 2_2"/>
</dbReference>
<keyword evidence="3" id="KW-1185">Reference proteome</keyword>
<evidence type="ECO:0000256" key="1">
    <source>
        <dbReference type="SAM" id="MobiDB-lite"/>
    </source>
</evidence>
<accession>A0AAV7UTV7</accession>